<accession>A0ABW3BMA5</accession>
<dbReference type="PIRSF" id="PIRSF016498">
    <property type="entry name" value="UCP016498"/>
    <property type="match status" value="1"/>
</dbReference>
<evidence type="ECO:0000313" key="3">
    <source>
        <dbReference type="Proteomes" id="UP001596956"/>
    </source>
</evidence>
<comment type="caution">
    <text evidence="2">The sequence shown here is derived from an EMBL/GenBank/DDBJ whole genome shotgun (WGS) entry which is preliminary data.</text>
</comment>
<gene>
    <name evidence="2" type="ORF">ACFQZU_19400</name>
</gene>
<dbReference type="InterPro" id="IPR018699">
    <property type="entry name" value="DUF2203"/>
</dbReference>
<keyword evidence="3" id="KW-1185">Reference proteome</keyword>
<feature type="compositionally biased region" description="Pro residues" evidence="1">
    <location>
        <begin position="1"/>
        <end position="11"/>
    </location>
</feature>
<proteinExistence type="predicted"/>
<reference evidence="3" key="1">
    <citation type="journal article" date="2019" name="Int. J. Syst. Evol. Microbiol.">
        <title>The Global Catalogue of Microorganisms (GCM) 10K type strain sequencing project: providing services to taxonomists for standard genome sequencing and annotation.</title>
        <authorList>
            <consortium name="The Broad Institute Genomics Platform"/>
            <consortium name="The Broad Institute Genome Sequencing Center for Infectious Disease"/>
            <person name="Wu L."/>
            <person name="Ma J."/>
        </authorList>
    </citation>
    <scope>NUCLEOTIDE SEQUENCE [LARGE SCALE GENOMIC DNA]</scope>
    <source>
        <strain evidence="3">CCUG 63369</strain>
    </source>
</reference>
<evidence type="ECO:0000313" key="2">
    <source>
        <dbReference type="EMBL" id="MFD0803474.1"/>
    </source>
</evidence>
<organism evidence="2 3">
    <name type="scientific">Streptomonospora algeriensis</name>
    <dbReference type="NCBI Taxonomy" id="995084"/>
    <lineage>
        <taxon>Bacteria</taxon>
        <taxon>Bacillati</taxon>
        <taxon>Actinomycetota</taxon>
        <taxon>Actinomycetes</taxon>
        <taxon>Streptosporangiales</taxon>
        <taxon>Nocardiopsidaceae</taxon>
        <taxon>Streptomonospora</taxon>
    </lineage>
</organism>
<feature type="region of interest" description="Disordered" evidence="1">
    <location>
        <begin position="1"/>
        <end position="20"/>
    </location>
</feature>
<sequence length="144" mass="15800">MDDDAAPPPADPFSEDRSSEPHMFTLAEARELMPAVRRTAEELVTLRADLAELAADLRGGDSALGGRAELKAAEARLTELQSWFVDNGIEVKGIAPLLIDFPAMLDGVSVRLCWLEGEPELGWYHRTDLGFVARRPLPARTSPF</sequence>
<dbReference type="EMBL" id="JBHTHR010000913">
    <property type="protein sequence ID" value="MFD0803474.1"/>
    <property type="molecule type" value="Genomic_DNA"/>
</dbReference>
<name>A0ABW3BMA5_9ACTN</name>
<evidence type="ECO:0000256" key="1">
    <source>
        <dbReference type="SAM" id="MobiDB-lite"/>
    </source>
</evidence>
<dbReference type="Proteomes" id="UP001596956">
    <property type="component" value="Unassembled WGS sequence"/>
</dbReference>
<dbReference type="Pfam" id="PF09969">
    <property type="entry name" value="DUF2203"/>
    <property type="match status" value="1"/>
</dbReference>
<protein>
    <submittedName>
        <fullName evidence="2">DUF2203 domain-containing protein</fullName>
    </submittedName>
</protein>